<accession>A0A7S0F5S5</accession>
<dbReference type="AlphaFoldDB" id="A0A7S0F5S5"/>
<sequence length="163" mass="18257">MSTCEVFLRGLRSFTRRRAYANLEGDFLVPFGTAAFMVEDGRAGWGILEKGISEDFERRSQRIRSQSQVVCEMTVDAHEEQVTSDRIRSANGKSDSEGLMATALNSCGWSKVGVRFSSPLPLAHNKICALEGGGLLRAPVRWMWEEGRGVMDHLARYLLRSEQ</sequence>
<name>A0A7S0F5S5_9CRYP</name>
<dbReference type="EMBL" id="HBEO01031020">
    <property type="protein sequence ID" value="CAD8503505.1"/>
    <property type="molecule type" value="Transcribed_RNA"/>
</dbReference>
<gene>
    <name evidence="1" type="ORF">HPHI1048_LOCUS21017</name>
</gene>
<protein>
    <submittedName>
        <fullName evidence="1">Uncharacterized protein</fullName>
    </submittedName>
</protein>
<evidence type="ECO:0000313" key="1">
    <source>
        <dbReference type="EMBL" id="CAD8503505.1"/>
    </source>
</evidence>
<reference evidence="1" key="1">
    <citation type="submission" date="2021-01" db="EMBL/GenBank/DDBJ databases">
        <authorList>
            <person name="Corre E."/>
            <person name="Pelletier E."/>
            <person name="Niang G."/>
            <person name="Scheremetjew M."/>
            <person name="Finn R."/>
            <person name="Kale V."/>
            <person name="Holt S."/>
            <person name="Cochrane G."/>
            <person name="Meng A."/>
            <person name="Brown T."/>
            <person name="Cohen L."/>
        </authorList>
    </citation>
    <scope>NUCLEOTIDE SEQUENCE</scope>
    <source>
        <strain evidence="1">CCMP325</strain>
    </source>
</reference>
<organism evidence="1">
    <name type="scientific">Hanusia phi</name>
    <dbReference type="NCBI Taxonomy" id="3032"/>
    <lineage>
        <taxon>Eukaryota</taxon>
        <taxon>Cryptophyceae</taxon>
        <taxon>Pyrenomonadales</taxon>
        <taxon>Geminigeraceae</taxon>
        <taxon>Hanusia</taxon>
    </lineage>
</organism>
<proteinExistence type="predicted"/>